<name>M8DC78_9BACL</name>
<feature type="domain" description="DUF1980" evidence="3">
    <location>
        <begin position="12"/>
        <end position="119"/>
    </location>
</feature>
<evidence type="ECO:0000313" key="6">
    <source>
        <dbReference type="Proteomes" id="UP000012081"/>
    </source>
</evidence>
<keyword evidence="2" id="KW-0472">Membrane</keyword>
<evidence type="ECO:0000259" key="4">
    <source>
        <dbReference type="Pfam" id="PF21537"/>
    </source>
</evidence>
<evidence type="ECO:0008006" key="7">
    <source>
        <dbReference type="Google" id="ProtNLM"/>
    </source>
</evidence>
<organism evidence="5 6">
    <name type="scientific">Brevibacillus borstelensis AK1</name>
    <dbReference type="NCBI Taxonomy" id="1300222"/>
    <lineage>
        <taxon>Bacteria</taxon>
        <taxon>Bacillati</taxon>
        <taxon>Bacillota</taxon>
        <taxon>Bacilli</taxon>
        <taxon>Bacillales</taxon>
        <taxon>Paenibacillaceae</taxon>
        <taxon>Brevibacillus</taxon>
    </lineage>
</organism>
<dbReference type="InterPro" id="IPR048493">
    <property type="entry name" value="DUF1980_N"/>
</dbReference>
<sequence length="366" mass="39974">MDANAVKRHYWVRSFLLAGFTVLLAELIWSGSLSQYLAPRLHMLSYVTLGVFCLLTIASIRQAVIGPTAYECDCEDAHKLPRNRWISIVVYSLFALPLLMGFVMPDKILGSSLAEKRGVTLLTGESHWVKKVTVAAPLSEEGAGGESGSGRLPESSGTGQKANAAAITGEAGDASSSRQEVEVVPIDSNSSGTNSIESKNTDTGHASGNTTATDEELRALFNPEQFGGFYTDLAVKMYKQPVILLDDKLFLDGLTTMDLFSKEFAGKEVQTMGFVYREAGFSPEQFVVARFSVSCCTADATVFGILVEVPEASKWKTDSWVQVRGKLELRKVNEYDMLVLKASKVEKVEAPKDPYVYYNFETAPSP</sequence>
<dbReference type="PANTHER" id="PTHR40047:SF1">
    <property type="entry name" value="UPF0703 PROTEIN YCGQ"/>
    <property type="match status" value="1"/>
</dbReference>
<dbReference type="AlphaFoldDB" id="M8DC78"/>
<dbReference type="PATRIC" id="fig|1300222.3.peg.1607"/>
<reference evidence="5 6" key="1">
    <citation type="submission" date="2013-03" db="EMBL/GenBank/DDBJ databases">
        <title>Assembly of a new bacterial strain Brevibacillus borstelensis AK1.</title>
        <authorList>
            <person name="Rajan I."/>
            <person name="PoliReddy D."/>
            <person name="Sugumar T."/>
            <person name="Rathinam K."/>
            <person name="Alqarawi S."/>
            <person name="Khalil A.B."/>
            <person name="Sivakumar N."/>
        </authorList>
    </citation>
    <scope>NUCLEOTIDE SEQUENCE [LARGE SCALE GENOMIC DNA]</scope>
    <source>
        <strain evidence="5 6">AK1</strain>
    </source>
</reference>
<evidence type="ECO:0000313" key="5">
    <source>
        <dbReference type="EMBL" id="EMT53904.1"/>
    </source>
</evidence>
<feature type="transmembrane region" description="Helical" evidence="2">
    <location>
        <begin position="12"/>
        <end position="31"/>
    </location>
</feature>
<proteinExistence type="predicted"/>
<gene>
    <name evidence="5" type="ORF">I532_07810</name>
</gene>
<dbReference type="PANTHER" id="PTHR40047">
    <property type="entry name" value="UPF0703 PROTEIN YCGQ"/>
    <property type="match status" value="1"/>
</dbReference>
<comment type="caution">
    <text evidence="5">The sequence shown here is derived from an EMBL/GenBank/DDBJ whole genome shotgun (WGS) entry which is preliminary data.</text>
</comment>
<feature type="region of interest" description="Disordered" evidence="1">
    <location>
        <begin position="139"/>
        <end position="211"/>
    </location>
</feature>
<dbReference type="Proteomes" id="UP000012081">
    <property type="component" value="Unassembled WGS sequence"/>
</dbReference>
<evidence type="ECO:0000256" key="1">
    <source>
        <dbReference type="SAM" id="MobiDB-lite"/>
    </source>
</evidence>
<dbReference type="InterPro" id="IPR052955">
    <property type="entry name" value="UPF0703_membrane_permease"/>
</dbReference>
<dbReference type="InterPro" id="IPR048447">
    <property type="entry name" value="DUF1980_C"/>
</dbReference>
<dbReference type="InterPro" id="IPR015402">
    <property type="entry name" value="DUF1980"/>
</dbReference>
<dbReference type="STRING" id="1300222.I532_07810"/>
<dbReference type="Pfam" id="PF09323">
    <property type="entry name" value="DUF1980"/>
    <property type="match status" value="1"/>
</dbReference>
<evidence type="ECO:0000259" key="3">
    <source>
        <dbReference type="Pfam" id="PF09323"/>
    </source>
</evidence>
<feature type="transmembrane region" description="Helical" evidence="2">
    <location>
        <begin position="85"/>
        <end position="104"/>
    </location>
</feature>
<keyword evidence="6" id="KW-1185">Reference proteome</keyword>
<evidence type="ECO:0000256" key="2">
    <source>
        <dbReference type="SAM" id="Phobius"/>
    </source>
</evidence>
<dbReference type="OrthoDB" id="9770408at2"/>
<dbReference type="NCBIfam" id="TIGR03943">
    <property type="entry name" value="TIGR03943 family putative permease subunit"/>
    <property type="match status" value="1"/>
</dbReference>
<dbReference type="Pfam" id="PF21537">
    <property type="entry name" value="DUF1980_C"/>
    <property type="match status" value="1"/>
</dbReference>
<keyword evidence="2" id="KW-1133">Transmembrane helix</keyword>
<feature type="compositionally biased region" description="Polar residues" evidence="1">
    <location>
        <begin position="187"/>
        <end position="211"/>
    </location>
</feature>
<dbReference type="EMBL" id="APBN01000002">
    <property type="protein sequence ID" value="EMT53904.1"/>
    <property type="molecule type" value="Genomic_DNA"/>
</dbReference>
<dbReference type="RefSeq" id="WP_003387456.1">
    <property type="nucleotide sequence ID" value="NZ_APBN01000002.1"/>
</dbReference>
<feature type="domain" description="DUF1980" evidence="4">
    <location>
        <begin position="229"/>
        <end position="358"/>
    </location>
</feature>
<accession>M8DC78</accession>
<keyword evidence="2" id="KW-0812">Transmembrane</keyword>
<feature type="transmembrane region" description="Helical" evidence="2">
    <location>
        <begin position="43"/>
        <end position="64"/>
    </location>
</feature>
<protein>
    <recommendedName>
        <fullName evidence="7">TIGR03943 family protein</fullName>
    </recommendedName>
</protein>